<gene>
    <name evidence="1" type="ORF">KSS89_23930</name>
</gene>
<name>A0ABX8MZB8_9PSED</name>
<evidence type="ECO:0000313" key="1">
    <source>
        <dbReference type="EMBL" id="QXH43888.1"/>
    </source>
</evidence>
<reference evidence="1" key="1">
    <citation type="submission" date="2021-06" db="EMBL/GenBank/DDBJ databases">
        <title>Updating the genus Pseudomonas: Description of 43 new species and partition of the Pseudomonas putida group.</title>
        <authorList>
            <person name="Girard L."/>
            <person name="Lood C."/>
            <person name="Vandamme P."/>
            <person name="Rokni-Zadeh H."/>
            <person name="van Noort V."/>
            <person name="Hofte M."/>
            <person name="Lavigne R."/>
            <person name="De Mot R."/>
        </authorList>
    </citation>
    <scope>NUCLEOTIDE SEQUENCE</scope>
    <source>
        <strain evidence="1">CMR12a</strain>
    </source>
</reference>
<protein>
    <submittedName>
        <fullName evidence="1">Uncharacterized protein</fullName>
    </submittedName>
</protein>
<dbReference type="EMBL" id="CP077074">
    <property type="protein sequence ID" value="QXH43888.1"/>
    <property type="molecule type" value="Genomic_DNA"/>
</dbReference>
<proteinExistence type="predicted"/>
<accession>A0ABX8MZB8</accession>
<dbReference type="RefSeq" id="WP_068595629.1">
    <property type="nucleotide sequence ID" value="NZ_CP027706.1"/>
</dbReference>
<organism evidence="1 2">
    <name type="scientific">Pseudomonas sessilinigenes</name>
    <dbReference type="NCBI Taxonomy" id="658629"/>
    <lineage>
        <taxon>Bacteria</taxon>
        <taxon>Pseudomonadati</taxon>
        <taxon>Pseudomonadota</taxon>
        <taxon>Gammaproteobacteria</taxon>
        <taxon>Pseudomonadales</taxon>
        <taxon>Pseudomonadaceae</taxon>
        <taxon>Pseudomonas</taxon>
    </lineage>
</organism>
<evidence type="ECO:0000313" key="2">
    <source>
        <dbReference type="Proteomes" id="UP000693952"/>
    </source>
</evidence>
<keyword evidence="2" id="KW-1185">Reference proteome</keyword>
<dbReference type="Proteomes" id="UP000693952">
    <property type="component" value="Chromosome"/>
</dbReference>
<sequence length="59" mass="6358">MMFPRYFRWISAFGVLAALVVLVIMALPVVSGMAPASDLIRPVIAAVAFGWAFTQSTKA</sequence>